<comment type="caution">
    <text evidence="2">The sequence shown here is derived from an EMBL/GenBank/DDBJ whole genome shotgun (WGS) entry which is preliminary data.</text>
</comment>
<dbReference type="GO" id="GO:0097355">
    <property type="term" value="P:protein localization to heterochromatin"/>
    <property type="evidence" value="ECO:0007669"/>
    <property type="project" value="TreeGrafter"/>
</dbReference>
<evidence type="ECO:0000313" key="2">
    <source>
        <dbReference type="EMBL" id="ETE57482.1"/>
    </source>
</evidence>
<evidence type="ECO:0000256" key="1">
    <source>
        <dbReference type="SAM" id="MobiDB-lite"/>
    </source>
</evidence>
<dbReference type="EMBL" id="AZIM01008357">
    <property type="protein sequence ID" value="ETE57482.1"/>
    <property type="molecule type" value="Genomic_DNA"/>
</dbReference>
<dbReference type="OrthoDB" id="8933311at2759"/>
<dbReference type="GO" id="GO:0045892">
    <property type="term" value="P:negative regulation of DNA-templated transcription"/>
    <property type="evidence" value="ECO:0007669"/>
    <property type="project" value="InterPro"/>
</dbReference>
<keyword evidence="3" id="KW-1185">Reference proteome</keyword>
<feature type="compositionally biased region" description="Basic and acidic residues" evidence="1">
    <location>
        <begin position="260"/>
        <end position="285"/>
    </location>
</feature>
<feature type="region of interest" description="Disordered" evidence="1">
    <location>
        <begin position="216"/>
        <end position="393"/>
    </location>
</feature>
<dbReference type="GO" id="GO:0005654">
    <property type="term" value="C:nucleoplasm"/>
    <property type="evidence" value="ECO:0007669"/>
    <property type="project" value="TreeGrafter"/>
</dbReference>
<feature type="compositionally biased region" description="Basic and acidic residues" evidence="1">
    <location>
        <begin position="354"/>
        <end position="367"/>
    </location>
</feature>
<dbReference type="InterPro" id="IPR028851">
    <property type="entry name" value="Pphln1"/>
</dbReference>
<feature type="compositionally biased region" description="Low complexity" evidence="1">
    <location>
        <begin position="286"/>
        <end position="297"/>
    </location>
</feature>
<accession>V8N7H0</accession>
<dbReference type="AlphaFoldDB" id="V8N7H0"/>
<dbReference type="PANTHER" id="PTHR15836:SF4">
    <property type="entry name" value="PERIPHILIN-1"/>
    <property type="match status" value="1"/>
</dbReference>
<proteinExistence type="predicted"/>
<feature type="non-terminal residue" evidence="2">
    <location>
        <position position="1"/>
    </location>
</feature>
<feature type="non-terminal residue" evidence="2">
    <location>
        <position position="393"/>
    </location>
</feature>
<organism evidence="2 3">
    <name type="scientific">Ophiophagus hannah</name>
    <name type="common">King cobra</name>
    <name type="synonym">Naja hannah</name>
    <dbReference type="NCBI Taxonomy" id="8665"/>
    <lineage>
        <taxon>Eukaryota</taxon>
        <taxon>Metazoa</taxon>
        <taxon>Chordata</taxon>
        <taxon>Craniata</taxon>
        <taxon>Vertebrata</taxon>
        <taxon>Euteleostomi</taxon>
        <taxon>Lepidosauria</taxon>
        <taxon>Squamata</taxon>
        <taxon>Bifurcata</taxon>
        <taxon>Unidentata</taxon>
        <taxon>Episquamata</taxon>
        <taxon>Toxicofera</taxon>
        <taxon>Serpentes</taxon>
        <taxon>Colubroidea</taxon>
        <taxon>Elapidae</taxon>
        <taxon>Elapinae</taxon>
        <taxon>Ophiophagus</taxon>
    </lineage>
</organism>
<dbReference type="PANTHER" id="PTHR15836">
    <property type="entry name" value="PERIPHILIN 1"/>
    <property type="match status" value="1"/>
</dbReference>
<dbReference type="Proteomes" id="UP000018936">
    <property type="component" value="Unassembled WGS sequence"/>
</dbReference>
<feature type="compositionally biased region" description="Polar residues" evidence="1">
    <location>
        <begin position="307"/>
        <end position="347"/>
    </location>
</feature>
<gene>
    <name evidence="2" type="primary">PPHLN1</name>
    <name evidence="2" type="ORF">L345_16802</name>
</gene>
<reference evidence="2 3" key="1">
    <citation type="journal article" date="2013" name="Proc. Natl. Acad. Sci. U.S.A.">
        <title>The king cobra genome reveals dynamic gene evolution and adaptation in the snake venom system.</title>
        <authorList>
            <person name="Vonk F.J."/>
            <person name="Casewell N.R."/>
            <person name="Henkel C.V."/>
            <person name="Heimberg A.M."/>
            <person name="Jansen H.J."/>
            <person name="McCleary R.J."/>
            <person name="Kerkkamp H.M."/>
            <person name="Vos R.A."/>
            <person name="Guerreiro I."/>
            <person name="Calvete J.J."/>
            <person name="Wuster W."/>
            <person name="Woods A.E."/>
            <person name="Logan J.M."/>
            <person name="Harrison R.A."/>
            <person name="Castoe T.A."/>
            <person name="de Koning A.P."/>
            <person name="Pollock D.D."/>
            <person name="Yandell M."/>
            <person name="Calderon D."/>
            <person name="Renjifo C."/>
            <person name="Currier R.B."/>
            <person name="Salgado D."/>
            <person name="Pla D."/>
            <person name="Sanz L."/>
            <person name="Hyder A.S."/>
            <person name="Ribeiro J.M."/>
            <person name="Arntzen J.W."/>
            <person name="van den Thillart G.E."/>
            <person name="Boetzer M."/>
            <person name="Pirovano W."/>
            <person name="Dirks R.P."/>
            <person name="Spaink H.P."/>
            <person name="Duboule D."/>
            <person name="McGlinn E."/>
            <person name="Kini R.M."/>
            <person name="Richardson M.K."/>
        </authorList>
    </citation>
    <scope>NUCLEOTIDE SEQUENCE</scope>
    <source>
        <tissue evidence="2">Blood</tissue>
    </source>
</reference>
<dbReference type="GO" id="GO:0045814">
    <property type="term" value="P:negative regulation of gene expression, epigenetic"/>
    <property type="evidence" value="ECO:0007669"/>
    <property type="project" value="TreeGrafter"/>
</dbReference>
<evidence type="ECO:0000313" key="3">
    <source>
        <dbReference type="Proteomes" id="UP000018936"/>
    </source>
</evidence>
<sequence length="393" mass="44971">MAEAQGLPFRVQQLLQTHFGKEPNPTFFDMLATRLQQLAQATTRAAAGLVRALRFPCRAALGHPSGLLLDELAEIYDLWSAPLSLLAARALCQRPLVELCRFTCCHLRVAKHLLQVYSVLQAPGYELSLELFRPWWALALMLAVRDEMWSERYEYERLPRERLPPRPDDDYHRVVSFASKKPPLQERSGEGGYNRYEYGHAHVGYRDYGEGRGFAHERRSGLPHRIDDPGYRWSREDHSESRPPDYRDGIRRKPIYPQYARDRSPHKKDSPYFRESPIGRRESPHSRSGSSVSSRSYSPDRSKAYTFHQSQHSRSMSSLHKRNISLQERSSTQSLKTSRDVSPSGATALSPAKTLDKSSRLSEKELAEAASRWATEKAEKVEASSVPEISEYD</sequence>
<name>V8N7H0_OPHHA</name>
<protein>
    <submittedName>
        <fullName evidence="2">Periphilin-1</fullName>
    </submittedName>
</protein>
<feature type="compositionally biased region" description="Basic and acidic residues" evidence="1">
    <location>
        <begin position="216"/>
        <end position="251"/>
    </location>
</feature>